<keyword evidence="1" id="KW-0732">Signal</keyword>
<protein>
    <recommendedName>
        <fullName evidence="4">Secreted protein</fullName>
    </recommendedName>
</protein>
<dbReference type="STRING" id="1608994.TU86_16305"/>
<proteinExistence type="predicted"/>
<dbReference type="RefSeq" id="WP_048365360.1">
    <property type="nucleotide sequence ID" value="NZ_JYLF01000007.1"/>
</dbReference>
<dbReference type="OrthoDB" id="6901408at2"/>
<feature type="signal peptide" evidence="1">
    <location>
        <begin position="1"/>
        <end position="21"/>
    </location>
</feature>
<dbReference type="AlphaFoldDB" id="A0A0J6ILA7"/>
<name>A0A0J6ILA7_9PSED</name>
<reference evidence="2 3" key="1">
    <citation type="submission" date="2015-02" db="EMBL/GenBank/DDBJ databases">
        <title>Pseudomonas helleri sp. nov. and Pseudomonas weihenstephanensis sp. nov., isolated from raw cows milk.</title>
        <authorList>
            <person name="von Neubeck M."/>
            <person name="Huptas C."/>
            <person name="Wenning M."/>
            <person name="Scherer S."/>
        </authorList>
    </citation>
    <scope>NUCLEOTIDE SEQUENCE [LARGE SCALE GENOMIC DNA]</scope>
    <source>
        <strain evidence="2 3">DSM 29166</strain>
    </source>
</reference>
<dbReference type="Proteomes" id="UP000036325">
    <property type="component" value="Unassembled WGS sequence"/>
</dbReference>
<comment type="caution">
    <text evidence="2">The sequence shown here is derived from an EMBL/GenBank/DDBJ whole genome shotgun (WGS) entry which is preliminary data.</text>
</comment>
<evidence type="ECO:0008006" key="4">
    <source>
        <dbReference type="Google" id="ProtNLM"/>
    </source>
</evidence>
<accession>A0A0J6ILA7</accession>
<dbReference type="EMBL" id="JYLF01000007">
    <property type="protein sequence ID" value="KMN12584.1"/>
    <property type="molecule type" value="Genomic_DNA"/>
</dbReference>
<organism evidence="2 3">
    <name type="scientific">Pseudomonas weihenstephanensis</name>
    <dbReference type="NCBI Taxonomy" id="1608994"/>
    <lineage>
        <taxon>Bacteria</taxon>
        <taxon>Pseudomonadati</taxon>
        <taxon>Pseudomonadota</taxon>
        <taxon>Gammaproteobacteria</taxon>
        <taxon>Pseudomonadales</taxon>
        <taxon>Pseudomonadaceae</taxon>
        <taxon>Pseudomonas</taxon>
    </lineage>
</organism>
<gene>
    <name evidence="2" type="ORF">TU86_16305</name>
</gene>
<evidence type="ECO:0000256" key="1">
    <source>
        <dbReference type="SAM" id="SignalP"/>
    </source>
</evidence>
<dbReference type="PATRIC" id="fig|1608994.3.peg.3941"/>
<evidence type="ECO:0000313" key="2">
    <source>
        <dbReference type="EMBL" id="KMN12584.1"/>
    </source>
</evidence>
<evidence type="ECO:0000313" key="3">
    <source>
        <dbReference type="Proteomes" id="UP000036325"/>
    </source>
</evidence>
<feature type="chain" id="PRO_5005274787" description="Secreted protein" evidence="1">
    <location>
        <begin position="22"/>
        <end position="206"/>
    </location>
</feature>
<sequence length="206" mass="23173">MRLNGPFAVLPLLFVATCAVASAEKDRVFVESRWYELDDIKAYVKHHSPKEVNWVFPSTRRYILEGQGVHSTHLPEVELSEQNKQVGSRKGFTQYPDKPMNLSAELDKACMAAFKVTLVYIGGRSAPFGPVNKKLPYEVVGIQSHVMAQAPLDTYHSRKRKIIAQKPPTSNALLCSVYKIPKKNGRVYYETMVVLTARAAYGTGKW</sequence>